<organism evidence="2 3">
    <name type="scientific">Bradyrhizobium iriomotense</name>
    <dbReference type="NCBI Taxonomy" id="441950"/>
    <lineage>
        <taxon>Bacteria</taxon>
        <taxon>Pseudomonadati</taxon>
        <taxon>Pseudomonadota</taxon>
        <taxon>Alphaproteobacteria</taxon>
        <taxon>Hyphomicrobiales</taxon>
        <taxon>Nitrobacteraceae</taxon>
        <taxon>Bradyrhizobium</taxon>
    </lineage>
</organism>
<sequence length="73" mass="8160">MPKENVEQGCHRTGAEDRLDVVEIAIGNDLVQPSPEHTGEHDHRGVDRRQNVLERKVRNLDATPGPSNNDPEI</sequence>
<protein>
    <recommendedName>
        <fullName evidence="4">Transposase</fullName>
    </recommendedName>
</protein>
<evidence type="ECO:0000313" key="2">
    <source>
        <dbReference type="EMBL" id="GLR88542.1"/>
    </source>
</evidence>
<reference evidence="3" key="1">
    <citation type="journal article" date="2019" name="Int. J. Syst. Evol. Microbiol.">
        <title>The Global Catalogue of Microorganisms (GCM) 10K type strain sequencing project: providing services to taxonomists for standard genome sequencing and annotation.</title>
        <authorList>
            <consortium name="The Broad Institute Genomics Platform"/>
            <consortium name="The Broad Institute Genome Sequencing Center for Infectious Disease"/>
            <person name="Wu L."/>
            <person name="Ma J."/>
        </authorList>
    </citation>
    <scope>NUCLEOTIDE SEQUENCE [LARGE SCALE GENOMIC DNA]</scope>
    <source>
        <strain evidence="3">NBRC 102520</strain>
    </source>
</reference>
<name>A0ABQ6B2A6_9BRAD</name>
<feature type="region of interest" description="Disordered" evidence="1">
    <location>
        <begin position="29"/>
        <end position="73"/>
    </location>
</feature>
<accession>A0ABQ6B2A6</accession>
<evidence type="ECO:0008006" key="4">
    <source>
        <dbReference type="Google" id="ProtNLM"/>
    </source>
</evidence>
<dbReference type="Proteomes" id="UP001156905">
    <property type="component" value="Unassembled WGS sequence"/>
</dbReference>
<evidence type="ECO:0000313" key="3">
    <source>
        <dbReference type="Proteomes" id="UP001156905"/>
    </source>
</evidence>
<proteinExistence type="predicted"/>
<dbReference type="EMBL" id="BSOW01000019">
    <property type="protein sequence ID" value="GLR88542.1"/>
    <property type="molecule type" value="Genomic_DNA"/>
</dbReference>
<gene>
    <name evidence="2" type="ORF">GCM10007857_52540</name>
</gene>
<comment type="caution">
    <text evidence="2">The sequence shown here is derived from an EMBL/GenBank/DDBJ whole genome shotgun (WGS) entry which is preliminary data.</text>
</comment>
<feature type="compositionally biased region" description="Basic and acidic residues" evidence="1">
    <location>
        <begin position="37"/>
        <end position="59"/>
    </location>
</feature>
<evidence type="ECO:0000256" key="1">
    <source>
        <dbReference type="SAM" id="MobiDB-lite"/>
    </source>
</evidence>
<keyword evidence="3" id="KW-1185">Reference proteome</keyword>